<dbReference type="InterPro" id="IPR033738">
    <property type="entry name" value="AsnB_N"/>
</dbReference>
<feature type="site" description="Important for beta-aspartyl-AMP intermediate formation" evidence="10">
    <location>
        <position position="373"/>
    </location>
</feature>
<evidence type="ECO:0000256" key="2">
    <source>
        <dbReference type="ARBA" id="ARBA00005752"/>
    </source>
</evidence>
<dbReference type="InterPro" id="IPR014729">
    <property type="entry name" value="Rossmann-like_a/b/a_fold"/>
</dbReference>
<dbReference type="Gene3D" id="3.40.50.620">
    <property type="entry name" value="HUPs"/>
    <property type="match status" value="2"/>
</dbReference>
<evidence type="ECO:0000256" key="8">
    <source>
        <dbReference type="PIRSR" id="PIRSR001589-1"/>
    </source>
</evidence>
<comment type="catalytic activity">
    <reaction evidence="7">
        <text>L-aspartate + L-glutamine + ATP + H2O = L-asparagine + L-glutamate + AMP + diphosphate + H(+)</text>
        <dbReference type="Rhea" id="RHEA:12228"/>
        <dbReference type="ChEBI" id="CHEBI:15377"/>
        <dbReference type="ChEBI" id="CHEBI:15378"/>
        <dbReference type="ChEBI" id="CHEBI:29985"/>
        <dbReference type="ChEBI" id="CHEBI:29991"/>
        <dbReference type="ChEBI" id="CHEBI:30616"/>
        <dbReference type="ChEBI" id="CHEBI:33019"/>
        <dbReference type="ChEBI" id="CHEBI:58048"/>
        <dbReference type="ChEBI" id="CHEBI:58359"/>
        <dbReference type="ChEBI" id="CHEBI:456215"/>
        <dbReference type="EC" id="6.3.5.4"/>
    </reaction>
</comment>
<evidence type="ECO:0000256" key="1">
    <source>
        <dbReference type="ARBA" id="ARBA00005187"/>
    </source>
</evidence>
<feature type="binding site" evidence="9">
    <location>
        <position position="102"/>
    </location>
    <ligand>
        <name>L-glutamine</name>
        <dbReference type="ChEBI" id="CHEBI:58359"/>
    </ligand>
</feature>
<keyword evidence="4 9" id="KW-0547">Nucleotide-binding</keyword>
<dbReference type="PANTHER" id="PTHR43284:SF1">
    <property type="entry name" value="ASPARAGINE SYNTHETASE"/>
    <property type="match status" value="1"/>
</dbReference>
<dbReference type="InterPro" id="IPR006426">
    <property type="entry name" value="Asn_synth_AEB"/>
</dbReference>
<dbReference type="OrthoDB" id="9763290at2"/>
<evidence type="ECO:0000313" key="13">
    <source>
        <dbReference type="Proteomes" id="UP000199459"/>
    </source>
</evidence>
<protein>
    <recommendedName>
        <fullName evidence="3">asparagine synthase (glutamine-hydrolyzing)</fullName>
        <ecNumber evidence="3">6.3.5.4</ecNumber>
    </recommendedName>
</protein>
<evidence type="ECO:0000259" key="11">
    <source>
        <dbReference type="PROSITE" id="PS51278"/>
    </source>
</evidence>
<dbReference type="PROSITE" id="PS51278">
    <property type="entry name" value="GATASE_TYPE_2"/>
    <property type="match status" value="1"/>
</dbReference>
<evidence type="ECO:0000256" key="3">
    <source>
        <dbReference type="ARBA" id="ARBA00012737"/>
    </source>
</evidence>
<feature type="active site" description="For GATase activity" evidence="8">
    <location>
        <position position="2"/>
    </location>
</feature>
<evidence type="ECO:0000256" key="6">
    <source>
        <dbReference type="ARBA" id="ARBA00022962"/>
    </source>
</evidence>
<dbReference type="GO" id="GO:0005829">
    <property type="term" value="C:cytosol"/>
    <property type="evidence" value="ECO:0007669"/>
    <property type="project" value="TreeGrafter"/>
</dbReference>
<dbReference type="Proteomes" id="UP000199459">
    <property type="component" value="Unassembled WGS sequence"/>
</dbReference>
<keyword evidence="8" id="KW-0061">Asparagine biosynthesis</keyword>
<dbReference type="SUPFAM" id="SSF56235">
    <property type="entry name" value="N-terminal nucleophile aminohydrolases (Ntn hydrolases)"/>
    <property type="match status" value="1"/>
</dbReference>
<sequence length="653" mass="73796">MCGIAGVWSPFRFDKNNDKYIHQMAAQLLHRGPDGRGFHFDTKDGIAMAHTRLSIIDLNSGEQPIHDSQAQLTLTANGEFYDYKRIRGLLTAEGFSFSTKSDSEIALKLYRKYGLSFVDHLRGEFAFALFDAKNQQLILVRDRFGIRPLFYHITGESVYYGSEIKSLLAHPHVPSDISKKVQLHQMMQVMVPGDSLFENIHALKPGHMLIIGKVGDRISVTEKCYWDAEFPLNGEHAVRSDQQHIEAVRETLIESVALRLEADVPVACYLSGGIDSCSILGMASSIQQSPVKAFTISFDDERYDEASIATEMAEKCNADQDILRVSASDLYGKNFEKAIWYSERTFYNTLGIAKMLMSKHVTDNQFKVVITGEGADEFFGGYAAFKRDMFIHDPAYQTETMEALLQASNRVFSGSVLAEKTVSHPAFEEVMGFTPSWIQPWMLVLEQVKPLLSDTFLDLLGEYDPIGAIAYSLDKSKLDGRHPLDKAQYSWIKTMLEGQILNWGGDRVDMANSLESRPAFLDHHVTELAADLPPHVRIRNGVEKWVLREAMKHLLPEVLYNREKFAFMAPPAHTDQNKTQAIQGLIDKYLSPERVMQAGIFNQQAIKNLYKNQDNSEDHTLKTRKDIILNHAIALHAMNDIFMSRPATEECLV</sequence>
<feature type="binding site" evidence="9">
    <location>
        <position position="296"/>
    </location>
    <ligand>
        <name>ATP</name>
        <dbReference type="ChEBI" id="CHEBI:30616"/>
    </ligand>
</feature>
<dbReference type="GO" id="GO:0005524">
    <property type="term" value="F:ATP binding"/>
    <property type="evidence" value="ECO:0007669"/>
    <property type="project" value="UniProtKB-KW"/>
</dbReference>
<reference evidence="12 13" key="1">
    <citation type="submission" date="2016-10" db="EMBL/GenBank/DDBJ databases">
        <authorList>
            <person name="de Groot N.N."/>
        </authorList>
    </citation>
    <scope>NUCLEOTIDE SEQUENCE [LARGE SCALE GENOMIC DNA]</scope>
    <source>
        <strain evidence="12 13">Nm22</strain>
    </source>
</reference>
<keyword evidence="6 8" id="KW-0315">Glutamine amidotransferase</keyword>
<dbReference type="Pfam" id="PF13537">
    <property type="entry name" value="GATase_7"/>
    <property type="match status" value="1"/>
</dbReference>
<dbReference type="CDD" id="cd01991">
    <property type="entry name" value="Asn_synthase_B_C"/>
    <property type="match status" value="1"/>
</dbReference>
<dbReference type="GO" id="GO:0004066">
    <property type="term" value="F:asparagine synthase (glutamine-hydrolyzing) activity"/>
    <property type="evidence" value="ECO:0007669"/>
    <property type="project" value="UniProtKB-EC"/>
</dbReference>
<dbReference type="InterPro" id="IPR051786">
    <property type="entry name" value="ASN_synthetase/amidase"/>
</dbReference>
<keyword evidence="5 9" id="KW-0067">ATP-binding</keyword>
<gene>
    <name evidence="12" type="ORF">SAMN05216325_10572</name>
</gene>
<dbReference type="InterPro" id="IPR017932">
    <property type="entry name" value="GATase_2_dom"/>
</dbReference>
<evidence type="ECO:0000256" key="7">
    <source>
        <dbReference type="ARBA" id="ARBA00048741"/>
    </source>
</evidence>
<proteinExistence type="inferred from homology"/>
<dbReference type="PIRSF" id="PIRSF001589">
    <property type="entry name" value="Asn_synthetase_glu-h"/>
    <property type="match status" value="1"/>
</dbReference>
<comment type="similarity">
    <text evidence="2">Belongs to the asparagine synthetase family.</text>
</comment>
<dbReference type="GO" id="GO:0006529">
    <property type="term" value="P:asparagine biosynthetic process"/>
    <property type="evidence" value="ECO:0007669"/>
    <property type="project" value="UniProtKB-KW"/>
</dbReference>
<comment type="pathway">
    <text evidence="1">Amino-acid biosynthesis; L-asparagine biosynthesis; L-asparagine from L-aspartate (L-Gln route): step 1/1.</text>
</comment>
<dbReference type="RefSeq" id="WP_090628866.1">
    <property type="nucleotide sequence ID" value="NZ_FOCP01000005.1"/>
</dbReference>
<dbReference type="STRING" id="917.SAMN05216326_11013"/>
<name>A0A1H8CRD4_9PROT</name>
<evidence type="ECO:0000256" key="5">
    <source>
        <dbReference type="ARBA" id="ARBA00022840"/>
    </source>
</evidence>
<organism evidence="12 13">
    <name type="scientific">Nitrosomonas marina</name>
    <dbReference type="NCBI Taxonomy" id="917"/>
    <lineage>
        <taxon>Bacteria</taxon>
        <taxon>Pseudomonadati</taxon>
        <taxon>Pseudomonadota</taxon>
        <taxon>Betaproteobacteria</taxon>
        <taxon>Nitrosomonadales</taxon>
        <taxon>Nitrosomonadaceae</taxon>
        <taxon>Nitrosomonas</taxon>
    </lineage>
</organism>
<evidence type="ECO:0000256" key="9">
    <source>
        <dbReference type="PIRSR" id="PIRSR001589-2"/>
    </source>
</evidence>
<dbReference type="EC" id="6.3.5.4" evidence="3"/>
<evidence type="ECO:0000256" key="4">
    <source>
        <dbReference type="ARBA" id="ARBA00022741"/>
    </source>
</evidence>
<dbReference type="SUPFAM" id="SSF52402">
    <property type="entry name" value="Adenine nucleotide alpha hydrolases-like"/>
    <property type="match status" value="1"/>
</dbReference>
<dbReference type="NCBIfam" id="TIGR01536">
    <property type="entry name" value="asn_synth_AEB"/>
    <property type="match status" value="1"/>
</dbReference>
<evidence type="ECO:0000256" key="10">
    <source>
        <dbReference type="PIRSR" id="PIRSR001589-3"/>
    </source>
</evidence>
<dbReference type="EMBL" id="FOCP01000005">
    <property type="protein sequence ID" value="SEM96858.1"/>
    <property type="molecule type" value="Genomic_DNA"/>
</dbReference>
<accession>A0A1H8CRD4</accession>
<dbReference type="AlphaFoldDB" id="A0A1H8CRD4"/>
<dbReference type="InterPro" id="IPR001962">
    <property type="entry name" value="Asn_synthase"/>
</dbReference>
<dbReference type="Pfam" id="PF00733">
    <property type="entry name" value="Asn_synthase"/>
    <property type="match status" value="1"/>
</dbReference>
<dbReference type="Gene3D" id="3.60.20.10">
    <property type="entry name" value="Glutamine Phosphoribosylpyrophosphate, subunit 1, domain 1"/>
    <property type="match status" value="1"/>
</dbReference>
<keyword evidence="8" id="KW-0028">Amino-acid biosynthesis</keyword>
<dbReference type="InterPro" id="IPR029055">
    <property type="entry name" value="Ntn_hydrolases_N"/>
</dbReference>
<evidence type="ECO:0000313" key="12">
    <source>
        <dbReference type="EMBL" id="SEM96858.1"/>
    </source>
</evidence>
<dbReference type="CDD" id="cd00712">
    <property type="entry name" value="AsnB"/>
    <property type="match status" value="1"/>
</dbReference>
<dbReference type="PANTHER" id="PTHR43284">
    <property type="entry name" value="ASPARAGINE SYNTHETASE (GLUTAMINE-HYDROLYZING)"/>
    <property type="match status" value="1"/>
</dbReference>
<feature type="domain" description="Glutamine amidotransferase type-2" evidence="11">
    <location>
        <begin position="2"/>
        <end position="214"/>
    </location>
</feature>